<reference evidence="2 3" key="1">
    <citation type="submission" date="2024-06" db="EMBL/GenBank/DDBJ databases">
        <authorList>
            <person name="Li F."/>
        </authorList>
    </citation>
    <scope>NUCLEOTIDE SEQUENCE [LARGE SCALE GENOMIC DNA]</scope>
    <source>
        <strain evidence="2 3">GXAS 311</strain>
    </source>
</reference>
<dbReference type="EMBL" id="JBEVCJ010000010">
    <property type="protein sequence ID" value="MET1255485.1"/>
    <property type="molecule type" value="Genomic_DNA"/>
</dbReference>
<dbReference type="SUPFAM" id="SSF101908">
    <property type="entry name" value="Putative isomerase YbhE"/>
    <property type="match status" value="1"/>
</dbReference>
<keyword evidence="1" id="KW-0472">Membrane</keyword>
<dbReference type="NCBIfam" id="TIGR02608">
    <property type="entry name" value="delta_60_rpt"/>
    <property type="match status" value="5"/>
</dbReference>
<dbReference type="InterPro" id="IPR013431">
    <property type="entry name" value="Delta_60_rpt"/>
</dbReference>
<gene>
    <name evidence="2" type="ORF">ABVT43_10135</name>
</gene>
<feature type="transmembrane region" description="Helical" evidence="1">
    <location>
        <begin position="535"/>
        <end position="554"/>
    </location>
</feature>
<evidence type="ECO:0000313" key="2">
    <source>
        <dbReference type="EMBL" id="MET1255485.1"/>
    </source>
</evidence>
<keyword evidence="1" id="KW-1133">Transmembrane helix</keyword>
<organism evidence="2 3">
    <name type="scientific">Aliikangiella maris</name>
    <dbReference type="NCBI Taxonomy" id="3162458"/>
    <lineage>
        <taxon>Bacteria</taxon>
        <taxon>Pseudomonadati</taxon>
        <taxon>Pseudomonadota</taxon>
        <taxon>Gammaproteobacteria</taxon>
        <taxon>Oceanospirillales</taxon>
        <taxon>Pleioneaceae</taxon>
        <taxon>Aliikangiella</taxon>
    </lineage>
</organism>
<dbReference type="Gene3D" id="2.80.10.50">
    <property type="match status" value="3"/>
</dbReference>
<evidence type="ECO:0000313" key="3">
    <source>
        <dbReference type="Proteomes" id="UP001548189"/>
    </source>
</evidence>
<proteinExistence type="predicted"/>
<evidence type="ECO:0000256" key="1">
    <source>
        <dbReference type="SAM" id="Phobius"/>
    </source>
</evidence>
<comment type="caution">
    <text evidence="2">The sequence shown here is derived from an EMBL/GenBank/DDBJ whole genome shotgun (WGS) entry which is preliminary data.</text>
</comment>
<dbReference type="RefSeq" id="WP_353896071.1">
    <property type="nucleotide sequence ID" value="NZ_JBEVCJ010000010.1"/>
</dbReference>
<protein>
    <recommendedName>
        <fullName evidence="4">Delta-60 repeat domain-containing protein</fullName>
    </recommendedName>
</protein>
<evidence type="ECO:0008006" key="4">
    <source>
        <dbReference type="Google" id="ProtNLM"/>
    </source>
</evidence>
<sequence length="558" mass="62465">MFSTDYSNKWMRIDTNGELEANYELKSTNGIIEFIEAPQNKLLAITRGGTNSLVSIAQYNIEDGKLDAGFGNNGLIVVSKDKYLDDSSYIANINILADGNILLTGSIYSKEVQEGKLGTGDLLAVKLSLNGSLIYGFGEQGYIRYSDNNSPDKIIDMFQLKNGQLLILGISYDELIVTKFDEKGNKVNSYGDNGIFRYQISAGKYIKSVYGEIQTDEKLLVGFERGYDKGILRLNTDGNLDYSFAELGVKLFTGLEDNFIYFDFSLQSNNKAILLGVMNRFPYNFAVDRLTLDGHKDPSFQRVEFGEYFELDRSKILIGNNNEVFIYGGVVTLEEAVIKVTKILPDGNLDQSFASNGLAEIESQNDWLYLSSMYQQADNKLVLIGFRENQLEESRRNRDIFVSRLNLDGSLDESFANAGMLFIGENDKNELAKSIIQIEDSFWLLGKRIDGQRSKVSITQLDLNGNIVSGFAINGVYTLPDEADLDFARRSLAMTYDESEPAFYIPLNRNMDITVAKLISFQSKLNSDKEESKSGGGAFIFLLGFMLMLNLVSLKHQS</sequence>
<dbReference type="Proteomes" id="UP001548189">
    <property type="component" value="Unassembled WGS sequence"/>
</dbReference>
<keyword evidence="1" id="KW-0812">Transmembrane</keyword>
<keyword evidence="3" id="KW-1185">Reference proteome</keyword>
<dbReference type="Pfam" id="PF17164">
    <property type="entry name" value="DUF5122"/>
    <property type="match status" value="2"/>
</dbReference>
<name>A0ABV2BU71_9GAMM</name>
<accession>A0ABV2BU71</accession>